<dbReference type="GO" id="GO:0019632">
    <property type="term" value="P:shikimate metabolic process"/>
    <property type="evidence" value="ECO:0007669"/>
    <property type="project" value="TreeGrafter"/>
</dbReference>
<dbReference type="RefSeq" id="WP_148690127.1">
    <property type="nucleotide sequence ID" value="NZ_LT671858.1"/>
</dbReference>
<dbReference type="PANTHER" id="PTHR21089">
    <property type="entry name" value="SHIKIMATE DEHYDROGENASE"/>
    <property type="match status" value="1"/>
</dbReference>
<protein>
    <submittedName>
        <fullName evidence="2">Shikimate 5-dehydrogenase</fullName>
    </submittedName>
</protein>
<evidence type="ECO:0000313" key="3">
    <source>
        <dbReference type="Proteomes" id="UP000195607"/>
    </source>
</evidence>
<organism evidence="2 3">
    <name type="scientific">Cuniculiplasma divulgatum</name>
    <dbReference type="NCBI Taxonomy" id="1673428"/>
    <lineage>
        <taxon>Archaea</taxon>
        <taxon>Methanobacteriati</taxon>
        <taxon>Thermoplasmatota</taxon>
        <taxon>Thermoplasmata</taxon>
        <taxon>Thermoplasmatales</taxon>
        <taxon>Cuniculiplasmataceae</taxon>
        <taxon>Cuniculiplasma</taxon>
    </lineage>
</organism>
<dbReference type="Gene3D" id="3.40.50.10860">
    <property type="entry name" value="Leucine Dehydrogenase, chain A, domain 1"/>
    <property type="match status" value="1"/>
</dbReference>
<dbReference type="SUPFAM" id="SSF51735">
    <property type="entry name" value="NAD(P)-binding Rossmann-fold domains"/>
    <property type="match status" value="1"/>
</dbReference>
<dbReference type="GO" id="GO:0004764">
    <property type="term" value="F:shikimate 3-dehydrogenase (NADP+) activity"/>
    <property type="evidence" value="ECO:0007669"/>
    <property type="project" value="InterPro"/>
</dbReference>
<sequence>MMYGLLGSPVGKSWSEVLFNRIFELEENNNIYTAINVSPVTLKRLMEKMDVSFQGFNVTIPYKEDILRYTENRDPLVWKAGVSNVIKREGNGFTAFNTDYAGIEELFTKNGVRVDGKRVAIAGAGGVARIMIYYILTNFSPDTMHIFTRNPEITRKKIKGTWQYGNMKIRSYDDMEKYDVLINCTPLGMNEDDQSPFSPYFYDEKATAIDLTYQYDETKFMKYAAESGGRAINGRDMFFRQAEETYRIFFMDECEREIFSRARGDTLKWMTERLS</sequence>
<dbReference type="InterPro" id="IPR013708">
    <property type="entry name" value="Shikimate_DH-bd_N"/>
</dbReference>
<dbReference type="EMBL" id="LT671858">
    <property type="protein sequence ID" value="SIM82864.1"/>
    <property type="molecule type" value="Genomic_DNA"/>
</dbReference>
<gene>
    <name evidence="2" type="ORF">CSP5_1760</name>
</gene>
<dbReference type="Pfam" id="PF08501">
    <property type="entry name" value="Shikimate_dh_N"/>
    <property type="match status" value="1"/>
</dbReference>
<dbReference type="GeneID" id="41589002"/>
<dbReference type="GO" id="GO:0009423">
    <property type="term" value="P:chorismate biosynthetic process"/>
    <property type="evidence" value="ECO:0007669"/>
    <property type="project" value="TreeGrafter"/>
</dbReference>
<name>A0A1N5WCF9_9ARCH</name>
<dbReference type="SUPFAM" id="SSF53223">
    <property type="entry name" value="Aminoacid dehydrogenase-like, N-terminal domain"/>
    <property type="match status" value="1"/>
</dbReference>
<dbReference type="PANTHER" id="PTHR21089:SF1">
    <property type="entry name" value="BIFUNCTIONAL 3-DEHYDROQUINATE DEHYDRATASE_SHIKIMATE DEHYDROGENASE, CHLOROPLASTIC"/>
    <property type="match status" value="1"/>
</dbReference>
<feature type="domain" description="Shikimate dehydrogenase substrate binding N-terminal" evidence="1">
    <location>
        <begin position="5"/>
        <end position="86"/>
    </location>
</feature>
<accession>A0A1N5WCF9</accession>
<dbReference type="AlphaFoldDB" id="A0A1N5WCF9"/>
<dbReference type="Gene3D" id="3.40.50.720">
    <property type="entry name" value="NAD(P)-binding Rossmann-like Domain"/>
    <property type="match status" value="1"/>
</dbReference>
<evidence type="ECO:0000313" key="2">
    <source>
        <dbReference type="EMBL" id="SIM82864.1"/>
    </source>
</evidence>
<proteinExistence type="predicted"/>
<dbReference type="InterPro" id="IPR022893">
    <property type="entry name" value="Shikimate_DH_fam"/>
</dbReference>
<reference evidence="2 3" key="1">
    <citation type="submission" date="2016-04" db="EMBL/GenBank/DDBJ databases">
        <authorList>
            <person name="Evans L.H."/>
            <person name="Alamgir A."/>
            <person name="Owens N."/>
            <person name="Weber N.D."/>
            <person name="Virtaneva K."/>
            <person name="Barbian K."/>
            <person name="Babar A."/>
            <person name="Rosenke K."/>
        </authorList>
    </citation>
    <scope>NUCLEOTIDE SEQUENCE [LARGE SCALE GENOMIC DNA]</scope>
    <source>
        <strain evidence="3">S5(T) (JCM 30642 \VKM B-2941)</strain>
    </source>
</reference>
<dbReference type="InterPro" id="IPR046346">
    <property type="entry name" value="Aminoacid_DH-like_N_sf"/>
</dbReference>
<evidence type="ECO:0000259" key="1">
    <source>
        <dbReference type="Pfam" id="PF08501"/>
    </source>
</evidence>
<dbReference type="InterPro" id="IPR036291">
    <property type="entry name" value="NAD(P)-bd_dom_sf"/>
</dbReference>
<dbReference type="CDD" id="cd01065">
    <property type="entry name" value="NAD_bind_Shikimate_DH"/>
    <property type="match status" value="1"/>
</dbReference>
<dbReference type="Proteomes" id="UP000195607">
    <property type="component" value="Chromosome I"/>
</dbReference>